<dbReference type="RefSeq" id="WP_202584560.1">
    <property type="nucleotide sequence ID" value="NZ_BKBO01000072.1"/>
</dbReference>
<reference evidence="2" key="1">
    <citation type="submission" date="2019-08" db="EMBL/GenBank/DDBJ databases">
        <authorList>
            <person name="Ishikawa M."/>
            <person name="Suzuki T."/>
            <person name="Matsutani M."/>
        </authorList>
    </citation>
    <scope>NUCLEOTIDE SEQUENCE</scope>
    <source>
        <strain evidence="2">7C1</strain>
        <strain evidence="1">8C4</strain>
    </source>
</reference>
<comment type="caution">
    <text evidence="2">The sequence shown here is derived from an EMBL/GenBank/DDBJ whole genome shotgun (WGS) entry which is preliminary data.</text>
</comment>
<dbReference type="EMBL" id="BKBO01000072">
    <property type="protein sequence ID" value="GEQ50613.1"/>
    <property type="molecule type" value="Genomic_DNA"/>
</dbReference>
<organism evidence="2 3">
    <name type="scientific">Tetragenococcus koreensis</name>
    <dbReference type="NCBI Taxonomy" id="290335"/>
    <lineage>
        <taxon>Bacteria</taxon>
        <taxon>Bacillati</taxon>
        <taxon>Bacillota</taxon>
        <taxon>Bacilli</taxon>
        <taxon>Lactobacillales</taxon>
        <taxon>Enterococcaceae</taxon>
        <taxon>Tetragenococcus</taxon>
    </lineage>
</organism>
<dbReference type="InterPro" id="IPR011235">
    <property type="entry name" value="MepB-like"/>
</dbReference>
<dbReference type="InterPro" id="IPR038231">
    <property type="entry name" value="MepB-like_sf"/>
</dbReference>
<sequence length="163" mass="19007">MLLSTKLLNKTFSSITDSSIKNWELEKQNSEYEGLTFQFSNQHFRSRLAKKTPKKKGYFVALWKKDENNVNQAYSYSNSPEKVIILIIDEEKLGQFIFPKSILLEKGILKTKIQKGKMAFRVYPTWESSLNNSAAKTQKWQQPYFVDLSNSIDLDKIRLLIES</sequence>
<dbReference type="Pfam" id="PF08877">
    <property type="entry name" value="MepB-like"/>
    <property type="match status" value="1"/>
</dbReference>
<dbReference type="Gene3D" id="3.40.1350.140">
    <property type="entry name" value="MepB-like"/>
    <property type="match status" value="1"/>
</dbReference>
<proteinExistence type="predicted"/>
<keyword evidence="4" id="KW-1185">Reference proteome</keyword>
<accession>A0AAN4UE00</accession>
<evidence type="ECO:0000313" key="3">
    <source>
        <dbReference type="Proteomes" id="UP000886597"/>
    </source>
</evidence>
<evidence type="ECO:0000313" key="2">
    <source>
        <dbReference type="EMBL" id="GEQ55618.1"/>
    </source>
</evidence>
<dbReference type="EMBL" id="BKBQ01000071">
    <property type="protein sequence ID" value="GEQ55618.1"/>
    <property type="molecule type" value="Genomic_DNA"/>
</dbReference>
<dbReference type="Proteomes" id="UP000886597">
    <property type="component" value="Unassembled WGS sequence"/>
</dbReference>
<evidence type="ECO:0000313" key="1">
    <source>
        <dbReference type="EMBL" id="GEQ50613.1"/>
    </source>
</evidence>
<dbReference type="Proteomes" id="UP000886607">
    <property type="component" value="Unassembled WGS sequence"/>
</dbReference>
<dbReference type="AlphaFoldDB" id="A0AAN4UE00"/>
<dbReference type="PIRSF" id="PIRSF032285">
    <property type="entry name" value="UCP032285"/>
    <property type="match status" value="1"/>
</dbReference>
<protein>
    <recommendedName>
        <fullName evidence="5">MepB protein</fullName>
    </recommendedName>
</protein>
<gene>
    <name evidence="1" type="ORF">TK11N_24650</name>
    <name evidence="2" type="ORF">TK2N_24620</name>
</gene>
<evidence type="ECO:0000313" key="4">
    <source>
        <dbReference type="Proteomes" id="UP000886607"/>
    </source>
</evidence>
<evidence type="ECO:0008006" key="5">
    <source>
        <dbReference type="Google" id="ProtNLM"/>
    </source>
</evidence>
<reference evidence="2" key="2">
    <citation type="journal article" date="2020" name="Int. Dairy J.">
        <title>Lactic acid bacterial diversity in Brie cheese focusing on salt concentration and pH of isolation medium and characterisation of halophilic and alkaliphilic lactic acid bacterial isolates.</title>
        <authorList>
            <person name="Unno R."/>
            <person name="Matsutani M."/>
            <person name="Suzuki T."/>
            <person name="Kodama K."/>
            <person name="Matsushita H."/>
            <person name="Yamasato K."/>
            <person name="Koizumi Y."/>
            <person name="Ishikawa M."/>
        </authorList>
    </citation>
    <scope>NUCLEOTIDE SEQUENCE</scope>
    <source>
        <strain evidence="2">7C1</strain>
        <strain evidence="1">8C4</strain>
    </source>
</reference>
<name>A0AAN4UE00_9ENTE</name>